<comment type="caution">
    <text evidence="6">The sequence shown here is derived from an EMBL/GenBank/DDBJ whole genome shotgun (WGS) entry which is preliminary data.</text>
</comment>
<protein>
    <submittedName>
        <fullName evidence="6">Site-specific recombinase XerD</fullName>
    </submittedName>
</protein>
<keyword evidence="3" id="KW-0233">DNA recombination</keyword>
<feature type="compositionally biased region" description="Basic and acidic residues" evidence="4">
    <location>
        <begin position="388"/>
        <end position="400"/>
    </location>
</feature>
<name>A0ABR9KWT0_9ACTN</name>
<feature type="compositionally biased region" description="Basic and acidic residues" evidence="4">
    <location>
        <begin position="359"/>
        <end position="377"/>
    </location>
</feature>
<keyword evidence="7" id="KW-1185">Reference proteome</keyword>
<dbReference type="EMBL" id="JADBEF010000002">
    <property type="protein sequence ID" value="MBE1566497.1"/>
    <property type="molecule type" value="Genomic_DNA"/>
</dbReference>
<gene>
    <name evidence="6" type="ORF">H4W81_009369</name>
</gene>
<dbReference type="InterPro" id="IPR002104">
    <property type="entry name" value="Integrase_catalytic"/>
</dbReference>
<dbReference type="Proteomes" id="UP000661607">
    <property type="component" value="Unassembled WGS sequence"/>
</dbReference>
<dbReference type="Gene3D" id="1.10.443.10">
    <property type="entry name" value="Intergrase catalytic core"/>
    <property type="match status" value="1"/>
</dbReference>
<evidence type="ECO:0000256" key="2">
    <source>
        <dbReference type="ARBA" id="ARBA00023125"/>
    </source>
</evidence>
<proteinExistence type="inferred from homology"/>
<feature type="domain" description="Tyr recombinase" evidence="5">
    <location>
        <begin position="171"/>
        <end position="373"/>
    </location>
</feature>
<dbReference type="PANTHER" id="PTHR30349:SF41">
    <property type="entry name" value="INTEGRASE_RECOMBINASE PROTEIN MJ0367-RELATED"/>
    <property type="match status" value="1"/>
</dbReference>
<dbReference type="Pfam" id="PF00589">
    <property type="entry name" value="Phage_integrase"/>
    <property type="match status" value="1"/>
</dbReference>
<organism evidence="6 7">
    <name type="scientific">Nonomuraea africana</name>
    <dbReference type="NCBI Taxonomy" id="46171"/>
    <lineage>
        <taxon>Bacteria</taxon>
        <taxon>Bacillati</taxon>
        <taxon>Actinomycetota</taxon>
        <taxon>Actinomycetes</taxon>
        <taxon>Streptosporangiales</taxon>
        <taxon>Streptosporangiaceae</taxon>
        <taxon>Nonomuraea</taxon>
    </lineage>
</organism>
<dbReference type="InterPro" id="IPR011010">
    <property type="entry name" value="DNA_brk_join_enz"/>
</dbReference>
<reference evidence="6 7" key="1">
    <citation type="submission" date="2020-10" db="EMBL/GenBank/DDBJ databases">
        <title>Sequencing the genomes of 1000 actinobacteria strains.</title>
        <authorList>
            <person name="Klenk H.-P."/>
        </authorList>
    </citation>
    <scope>NUCLEOTIDE SEQUENCE [LARGE SCALE GENOMIC DNA]</scope>
    <source>
        <strain evidence="6 7">DSM 43748</strain>
    </source>
</reference>
<dbReference type="SUPFAM" id="SSF56349">
    <property type="entry name" value="DNA breaking-rejoining enzymes"/>
    <property type="match status" value="1"/>
</dbReference>
<evidence type="ECO:0000313" key="7">
    <source>
        <dbReference type="Proteomes" id="UP000661607"/>
    </source>
</evidence>
<accession>A0ABR9KWT0</accession>
<dbReference type="RefSeq" id="WP_192781501.1">
    <property type="nucleotide sequence ID" value="NZ_BAAASY010000032.1"/>
</dbReference>
<evidence type="ECO:0000256" key="1">
    <source>
        <dbReference type="ARBA" id="ARBA00008857"/>
    </source>
</evidence>
<dbReference type="PROSITE" id="PS51898">
    <property type="entry name" value="TYR_RECOMBINASE"/>
    <property type="match status" value="1"/>
</dbReference>
<dbReference type="InterPro" id="IPR013762">
    <property type="entry name" value="Integrase-like_cat_sf"/>
</dbReference>
<keyword evidence="2" id="KW-0238">DNA-binding</keyword>
<feature type="region of interest" description="Disordered" evidence="4">
    <location>
        <begin position="349"/>
        <end position="417"/>
    </location>
</feature>
<evidence type="ECO:0000256" key="3">
    <source>
        <dbReference type="ARBA" id="ARBA00023172"/>
    </source>
</evidence>
<dbReference type="InterPro" id="IPR050090">
    <property type="entry name" value="Tyrosine_recombinase_XerCD"/>
</dbReference>
<evidence type="ECO:0000256" key="4">
    <source>
        <dbReference type="SAM" id="MobiDB-lite"/>
    </source>
</evidence>
<comment type="similarity">
    <text evidence="1">Belongs to the 'phage' integrase family.</text>
</comment>
<sequence length="417" mass="45681">MSDALPQTITTVDGVDALPAVVVAADPLKDPYLAYLATLDAAESKRTMRGCLDRIARILTGHDPNGVDPETGEVDQAVLAITGQGFPWHLLRYEHTIQVRAIIAKQATRQEDGTLKPWSPAHRNKHLVALRQVLDQAWRLGLISAEDRDRAQRLDPFKGKRLPAGEHVPIERVGALLAECDADAVLPESDDEDPRDQARREERRRRALRDAAVIAVLYGSGVRRAELAGLALADYDPAARSLKVRGKGDKERLVYINSSTVGRVEAWLTVRGRDPGGLFTPFTPRGGHIRRDKQGRIAHMKDGQSVSDILAARSEQAGIAPQAAHDMRRTFIGELLDAGVDLATAQALAGHASPSTTARYDRRPERTRRDAVDRLRTPEPAPLPGVIRTRDKGTSRRQTEASRLSPNTSTADEGSRS</sequence>
<evidence type="ECO:0000259" key="5">
    <source>
        <dbReference type="PROSITE" id="PS51898"/>
    </source>
</evidence>
<feature type="compositionally biased region" description="Polar residues" evidence="4">
    <location>
        <begin position="401"/>
        <end position="417"/>
    </location>
</feature>
<evidence type="ECO:0000313" key="6">
    <source>
        <dbReference type="EMBL" id="MBE1566497.1"/>
    </source>
</evidence>
<dbReference type="PANTHER" id="PTHR30349">
    <property type="entry name" value="PHAGE INTEGRASE-RELATED"/>
    <property type="match status" value="1"/>
</dbReference>